<dbReference type="InterPro" id="IPR036291">
    <property type="entry name" value="NAD(P)-bd_dom_sf"/>
</dbReference>
<reference evidence="8 9" key="1">
    <citation type="submission" date="2019-02" db="EMBL/GenBank/DDBJ databases">
        <title>Genomic Encyclopedia of Type Strains, Phase IV (KMG-IV): sequencing the most valuable type-strain genomes for metagenomic binning, comparative biology and taxonomic classification.</title>
        <authorList>
            <person name="Goeker M."/>
        </authorList>
    </citation>
    <scope>NUCLEOTIDE SEQUENCE [LARGE SCALE GENOMIC DNA]</scope>
    <source>
        <strain evidence="8 9">DSM 45622</strain>
    </source>
</reference>
<dbReference type="InterPro" id="IPR029154">
    <property type="entry name" value="HIBADH-like_NADP-bd"/>
</dbReference>
<feature type="domain" description="3-hydroxyisobutyrate dehydrogenase-like NAD-binding" evidence="7">
    <location>
        <begin position="164"/>
        <end position="276"/>
    </location>
</feature>
<dbReference type="InterPro" id="IPR051265">
    <property type="entry name" value="HIBADH-related_NP60_sf"/>
</dbReference>
<evidence type="ECO:0000313" key="8">
    <source>
        <dbReference type="EMBL" id="RZS90888.1"/>
    </source>
</evidence>
<evidence type="ECO:0000256" key="3">
    <source>
        <dbReference type="ARBA" id="ARBA00023027"/>
    </source>
</evidence>
<protein>
    <submittedName>
        <fullName evidence="8">3-hydroxyisobutyrate dehydrogenase</fullName>
    </submittedName>
</protein>
<dbReference type="SUPFAM" id="SSF48179">
    <property type="entry name" value="6-phosphogluconate dehydrogenase C-terminal domain-like"/>
    <property type="match status" value="1"/>
</dbReference>
<evidence type="ECO:0000256" key="4">
    <source>
        <dbReference type="PIRSR" id="PIRSR000103-1"/>
    </source>
</evidence>
<dbReference type="AlphaFoldDB" id="A0A4Q7NVI9"/>
<comment type="similarity">
    <text evidence="1">Belongs to the HIBADH-related family.</text>
</comment>
<feature type="signal peptide" evidence="5">
    <location>
        <begin position="1"/>
        <end position="17"/>
    </location>
</feature>
<dbReference type="RefSeq" id="WP_165400056.1">
    <property type="nucleotide sequence ID" value="NZ_SGXD01000001.1"/>
</dbReference>
<dbReference type="InterPro" id="IPR006115">
    <property type="entry name" value="6PGDH_NADP-bd"/>
</dbReference>
<evidence type="ECO:0000256" key="5">
    <source>
        <dbReference type="SAM" id="SignalP"/>
    </source>
</evidence>
<dbReference type="GO" id="GO:0050661">
    <property type="term" value="F:NADP binding"/>
    <property type="evidence" value="ECO:0007669"/>
    <property type="project" value="InterPro"/>
</dbReference>
<dbReference type="PANTHER" id="PTHR43580:SF2">
    <property type="entry name" value="CYTOKINE-LIKE NUCLEAR FACTOR N-PAC"/>
    <property type="match status" value="1"/>
</dbReference>
<evidence type="ECO:0000256" key="1">
    <source>
        <dbReference type="ARBA" id="ARBA00009080"/>
    </source>
</evidence>
<gene>
    <name evidence="8" type="ORF">EV189_0118</name>
</gene>
<keyword evidence="5" id="KW-0732">Signal</keyword>
<evidence type="ECO:0000313" key="9">
    <source>
        <dbReference type="Proteomes" id="UP000293638"/>
    </source>
</evidence>
<keyword evidence="9" id="KW-1185">Reference proteome</keyword>
<dbReference type="Gene3D" id="3.40.50.720">
    <property type="entry name" value="NAD(P)-binding Rossmann-like Domain"/>
    <property type="match status" value="1"/>
</dbReference>
<feature type="chain" id="PRO_5038553732" evidence="5">
    <location>
        <begin position="18"/>
        <end position="277"/>
    </location>
</feature>
<sequence length="277" mass="28055">MTTTAILGAGLMGAAMAARLAEQGHDVRLWNRTADKARAAAGDGVTAVESLADALAGAQVAITMLRDGDAVEEVVRAALPQLRDGRVVWVQASTVGVEAADRLRGLADDAGVAVLDAPVSGSTSPARQGSLTWLVGGPAAAVEQARPVLDDLGTVVHVGVGQEGSRLKLLLNLWMASATVAMADALSGADALGVPRDALLGVLDGGPLGMPYALLKAGMMGEHAYPAGFPVDLALKDVRLALDALGSAPLARVVEERLAAASEQGHGRDDLAAVAEV</sequence>
<dbReference type="InterPro" id="IPR013328">
    <property type="entry name" value="6PGD_dom2"/>
</dbReference>
<proteinExistence type="inferred from homology"/>
<evidence type="ECO:0000259" key="7">
    <source>
        <dbReference type="Pfam" id="PF14833"/>
    </source>
</evidence>
<organism evidence="8 9">
    <name type="scientific">Motilibacter rhizosphaerae</name>
    <dbReference type="NCBI Taxonomy" id="598652"/>
    <lineage>
        <taxon>Bacteria</taxon>
        <taxon>Bacillati</taxon>
        <taxon>Actinomycetota</taxon>
        <taxon>Actinomycetes</taxon>
        <taxon>Motilibacterales</taxon>
        <taxon>Motilibacteraceae</taxon>
        <taxon>Motilibacter</taxon>
    </lineage>
</organism>
<dbReference type="GO" id="GO:0051287">
    <property type="term" value="F:NAD binding"/>
    <property type="evidence" value="ECO:0007669"/>
    <property type="project" value="InterPro"/>
</dbReference>
<name>A0A4Q7NVI9_9ACTN</name>
<dbReference type="EMBL" id="SGXD01000001">
    <property type="protein sequence ID" value="RZS90888.1"/>
    <property type="molecule type" value="Genomic_DNA"/>
</dbReference>
<dbReference type="GO" id="GO:0016491">
    <property type="term" value="F:oxidoreductase activity"/>
    <property type="evidence" value="ECO:0007669"/>
    <property type="project" value="UniProtKB-KW"/>
</dbReference>
<dbReference type="PIRSF" id="PIRSF000103">
    <property type="entry name" value="HIBADH"/>
    <property type="match status" value="1"/>
</dbReference>
<evidence type="ECO:0000259" key="6">
    <source>
        <dbReference type="Pfam" id="PF03446"/>
    </source>
</evidence>
<dbReference type="SUPFAM" id="SSF51735">
    <property type="entry name" value="NAD(P)-binding Rossmann-fold domains"/>
    <property type="match status" value="1"/>
</dbReference>
<dbReference type="InterPro" id="IPR015815">
    <property type="entry name" value="HIBADH-related"/>
</dbReference>
<evidence type="ECO:0000256" key="2">
    <source>
        <dbReference type="ARBA" id="ARBA00023002"/>
    </source>
</evidence>
<feature type="domain" description="6-phosphogluconate dehydrogenase NADP-binding" evidence="6">
    <location>
        <begin position="5"/>
        <end position="159"/>
    </location>
</feature>
<accession>A0A4Q7NVI9</accession>
<comment type="caution">
    <text evidence="8">The sequence shown here is derived from an EMBL/GenBank/DDBJ whole genome shotgun (WGS) entry which is preliminary data.</text>
</comment>
<dbReference type="PANTHER" id="PTHR43580">
    <property type="entry name" value="OXIDOREDUCTASE GLYR1-RELATED"/>
    <property type="match status" value="1"/>
</dbReference>
<dbReference type="Pfam" id="PF03446">
    <property type="entry name" value="NAD_binding_2"/>
    <property type="match status" value="1"/>
</dbReference>
<dbReference type="Gene3D" id="1.10.1040.10">
    <property type="entry name" value="N-(1-d-carboxylethyl)-l-norvaline Dehydrogenase, domain 2"/>
    <property type="match status" value="1"/>
</dbReference>
<keyword evidence="2" id="KW-0560">Oxidoreductase</keyword>
<dbReference type="Pfam" id="PF14833">
    <property type="entry name" value="NAD_binding_11"/>
    <property type="match status" value="1"/>
</dbReference>
<keyword evidence="3" id="KW-0520">NAD</keyword>
<dbReference type="Proteomes" id="UP000293638">
    <property type="component" value="Unassembled WGS sequence"/>
</dbReference>
<feature type="active site" evidence="4">
    <location>
        <position position="168"/>
    </location>
</feature>
<dbReference type="InterPro" id="IPR008927">
    <property type="entry name" value="6-PGluconate_DH-like_C_sf"/>
</dbReference>